<comment type="similarity">
    <text evidence="2">Belongs to the glycosyltransferase 2 family.</text>
</comment>
<evidence type="ECO:0000256" key="4">
    <source>
        <dbReference type="ARBA" id="ARBA00022679"/>
    </source>
</evidence>
<keyword evidence="4 5" id="KW-0808">Transferase</keyword>
<dbReference type="RefSeq" id="WP_170131234.1">
    <property type="nucleotide sequence ID" value="NZ_QGDQ01000001.1"/>
</dbReference>
<dbReference type="PANTHER" id="PTHR43179:SF12">
    <property type="entry name" value="GALACTOFURANOSYLTRANSFERASE GLFT2"/>
    <property type="match status" value="1"/>
</dbReference>
<proteinExistence type="inferred from homology"/>
<organism evidence="5 6">
    <name type="scientific">Quadrisphaera granulorum</name>
    <dbReference type="NCBI Taxonomy" id="317664"/>
    <lineage>
        <taxon>Bacteria</taxon>
        <taxon>Bacillati</taxon>
        <taxon>Actinomycetota</taxon>
        <taxon>Actinomycetes</taxon>
        <taxon>Kineosporiales</taxon>
        <taxon>Kineosporiaceae</taxon>
        <taxon>Quadrisphaera</taxon>
    </lineage>
</organism>
<dbReference type="EMBL" id="QGDQ01000001">
    <property type="protein sequence ID" value="PWJ56045.1"/>
    <property type="molecule type" value="Genomic_DNA"/>
</dbReference>
<evidence type="ECO:0000256" key="2">
    <source>
        <dbReference type="ARBA" id="ARBA00006739"/>
    </source>
</evidence>
<sequence>MAEPATGLGGARLGVVVVNYGDPAVLLHHALDEGRVAGWGGLGHVVVVDNPSQPQHRATLEEVCRRRGFDLVLMPTNGGFGAGANAGARRALDAGCDAVVVLNPDAQLEAPVLRELLADALAHPRALTTPRILREDGTSWFAGADLSLRDGTTRRAGRRSGPDLEPWLTAACLVVPADLWEELGGFDDDYFLYWEDIDLSHRCLVAGGELRLRDDLAVVHAVGGTQEGSGKSPVYLRHSCRNRLLFAAKHLPRRTALAWALGAPRYAVSVGLRGGARATLGRRGALRALVGGTASGLVCVARQSLR</sequence>
<evidence type="ECO:0000256" key="1">
    <source>
        <dbReference type="ARBA" id="ARBA00004776"/>
    </source>
</evidence>
<dbReference type="PANTHER" id="PTHR43179">
    <property type="entry name" value="RHAMNOSYLTRANSFERASE WBBL"/>
    <property type="match status" value="1"/>
</dbReference>
<reference evidence="5 6" key="1">
    <citation type="submission" date="2018-03" db="EMBL/GenBank/DDBJ databases">
        <title>Genomic Encyclopedia of Archaeal and Bacterial Type Strains, Phase II (KMG-II): from individual species to whole genera.</title>
        <authorList>
            <person name="Goeker M."/>
        </authorList>
    </citation>
    <scope>NUCLEOTIDE SEQUENCE [LARGE SCALE GENOMIC DNA]</scope>
    <source>
        <strain evidence="5 6">DSM 44889</strain>
    </source>
</reference>
<evidence type="ECO:0000313" key="6">
    <source>
        <dbReference type="Proteomes" id="UP000245469"/>
    </source>
</evidence>
<dbReference type="Gene3D" id="3.90.550.10">
    <property type="entry name" value="Spore Coat Polysaccharide Biosynthesis Protein SpsA, Chain A"/>
    <property type="match status" value="1"/>
</dbReference>
<keyword evidence="3" id="KW-0328">Glycosyltransferase</keyword>
<dbReference type="Pfam" id="PF13641">
    <property type="entry name" value="Glyco_tranf_2_3"/>
    <property type="match status" value="1"/>
</dbReference>
<name>A0A316AE39_9ACTN</name>
<dbReference type="GO" id="GO:0016757">
    <property type="term" value="F:glycosyltransferase activity"/>
    <property type="evidence" value="ECO:0007669"/>
    <property type="project" value="UniProtKB-KW"/>
</dbReference>
<dbReference type="SUPFAM" id="SSF53448">
    <property type="entry name" value="Nucleotide-diphospho-sugar transferases"/>
    <property type="match status" value="1"/>
</dbReference>
<accession>A0A316AE39</accession>
<keyword evidence="6" id="KW-1185">Reference proteome</keyword>
<dbReference type="Proteomes" id="UP000245469">
    <property type="component" value="Unassembled WGS sequence"/>
</dbReference>
<dbReference type="InterPro" id="IPR029044">
    <property type="entry name" value="Nucleotide-diphossugar_trans"/>
</dbReference>
<gene>
    <name evidence="5" type="ORF">BXY45_10118</name>
</gene>
<evidence type="ECO:0000256" key="3">
    <source>
        <dbReference type="ARBA" id="ARBA00022676"/>
    </source>
</evidence>
<evidence type="ECO:0000313" key="5">
    <source>
        <dbReference type="EMBL" id="PWJ56045.1"/>
    </source>
</evidence>
<protein>
    <submittedName>
        <fullName evidence="5">GT2 family glycosyltransferase</fullName>
    </submittedName>
</protein>
<comment type="caution">
    <text evidence="5">The sequence shown here is derived from an EMBL/GenBank/DDBJ whole genome shotgun (WGS) entry which is preliminary data.</text>
</comment>
<dbReference type="AlphaFoldDB" id="A0A316AE39"/>
<comment type="pathway">
    <text evidence="1">Cell wall biogenesis; cell wall polysaccharide biosynthesis.</text>
</comment>